<proteinExistence type="predicted"/>
<reference evidence="1 2" key="1">
    <citation type="submission" date="2018-09" db="EMBL/GenBank/DDBJ databases">
        <title>Isolation, diversity and antifungal activity of actinobacteria from wheat.</title>
        <authorList>
            <person name="Han C."/>
        </authorList>
    </citation>
    <scope>NUCLEOTIDE SEQUENCE [LARGE SCALE GENOMIC DNA]</scope>
    <source>
        <strain evidence="1 2">NEAU-YY265</strain>
    </source>
</reference>
<dbReference type="EMBL" id="QUAL01000385">
    <property type="protein sequence ID" value="RIQ13239.1"/>
    <property type="molecule type" value="Genomic_DNA"/>
</dbReference>
<sequence>MPEVAYTLIWTTIAVKDLQKLDHDDAHNVLNNVTLLSREAHPPFSDEAGDGTYFLHIGRVSVAYEVLGFTIRVLAMEPRDT</sequence>
<comment type="caution">
    <text evidence="1">The sequence shown here is derived from an EMBL/GenBank/DDBJ whole genome shotgun (WGS) entry which is preliminary data.</text>
</comment>
<organism evidence="1 2">
    <name type="scientific">Jiangella rhizosphaerae</name>
    <dbReference type="NCBI Taxonomy" id="2293569"/>
    <lineage>
        <taxon>Bacteria</taxon>
        <taxon>Bacillati</taxon>
        <taxon>Actinomycetota</taxon>
        <taxon>Actinomycetes</taxon>
        <taxon>Jiangellales</taxon>
        <taxon>Jiangellaceae</taxon>
        <taxon>Jiangella</taxon>
    </lineage>
</organism>
<evidence type="ECO:0008006" key="3">
    <source>
        <dbReference type="Google" id="ProtNLM"/>
    </source>
</evidence>
<evidence type="ECO:0000313" key="2">
    <source>
        <dbReference type="Proteomes" id="UP000284057"/>
    </source>
</evidence>
<accession>A0A418KIH9</accession>
<keyword evidence="2" id="KW-1185">Reference proteome</keyword>
<dbReference type="Proteomes" id="UP000284057">
    <property type="component" value="Unassembled WGS sequence"/>
</dbReference>
<protein>
    <recommendedName>
        <fullName evidence="3">Type II toxin-antitoxin system RelE/ParE family toxin</fullName>
    </recommendedName>
</protein>
<name>A0A418KIH9_9ACTN</name>
<dbReference type="InterPro" id="IPR035093">
    <property type="entry name" value="RelE/ParE_toxin_dom_sf"/>
</dbReference>
<dbReference type="RefSeq" id="WP_119662618.1">
    <property type="nucleotide sequence ID" value="NZ_QUAL01000385.1"/>
</dbReference>
<dbReference type="SUPFAM" id="SSF143011">
    <property type="entry name" value="RelE-like"/>
    <property type="match status" value="1"/>
</dbReference>
<dbReference type="AlphaFoldDB" id="A0A418KIH9"/>
<gene>
    <name evidence="1" type="ORF">DY240_26175</name>
</gene>
<evidence type="ECO:0000313" key="1">
    <source>
        <dbReference type="EMBL" id="RIQ13239.1"/>
    </source>
</evidence>